<dbReference type="AlphaFoldDB" id="A0A8X6U3L5"/>
<evidence type="ECO:0000313" key="1">
    <source>
        <dbReference type="EMBL" id="GFT71447.1"/>
    </source>
</evidence>
<proteinExistence type="predicted"/>
<accession>A0A8X6U3L5</accession>
<organism evidence="1 2">
    <name type="scientific">Nephila pilipes</name>
    <name type="common">Giant wood spider</name>
    <name type="synonym">Nephila maculata</name>
    <dbReference type="NCBI Taxonomy" id="299642"/>
    <lineage>
        <taxon>Eukaryota</taxon>
        <taxon>Metazoa</taxon>
        <taxon>Ecdysozoa</taxon>
        <taxon>Arthropoda</taxon>
        <taxon>Chelicerata</taxon>
        <taxon>Arachnida</taxon>
        <taxon>Araneae</taxon>
        <taxon>Araneomorphae</taxon>
        <taxon>Entelegynae</taxon>
        <taxon>Araneoidea</taxon>
        <taxon>Nephilidae</taxon>
        <taxon>Nephila</taxon>
    </lineage>
</organism>
<sequence>MIRKKGEKKLEHLPLLFLCPKSSNIGSFENSKHIENSSSPHFLSGNITTPFGGGADNVPEMDKCDNGRWRDNGEVSKITADKVSIRALFILPLGHEICA</sequence>
<reference evidence="1" key="1">
    <citation type="submission" date="2020-08" db="EMBL/GenBank/DDBJ databases">
        <title>Multicomponent nature underlies the extraordinary mechanical properties of spider dragline silk.</title>
        <authorList>
            <person name="Kono N."/>
            <person name="Nakamura H."/>
            <person name="Mori M."/>
            <person name="Yoshida Y."/>
            <person name="Ohtoshi R."/>
            <person name="Malay A.D."/>
            <person name="Moran D.A.P."/>
            <person name="Tomita M."/>
            <person name="Numata K."/>
            <person name="Arakawa K."/>
        </authorList>
    </citation>
    <scope>NUCLEOTIDE SEQUENCE</scope>
</reference>
<keyword evidence="2" id="KW-1185">Reference proteome</keyword>
<gene>
    <name evidence="1" type="ORF">NPIL_571631</name>
</gene>
<comment type="caution">
    <text evidence="1">The sequence shown here is derived from an EMBL/GenBank/DDBJ whole genome shotgun (WGS) entry which is preliminary data.</text>
</comment>
<protein>
    <submittedName>
        <fullName evidence="1">Uncharacterized protein</fullName>
    </submittedName>
</protein>
<dbReference type="Proteomes" id="UP000887013">
    <property type="component" value="Unassembled WGS sequence"/>
</dbReference>
<evidence type="ECO:0000313" key="2">
    <source>
        <dbReference type="Proteomes" id="UP000887013"/>
    </source>
</evidence>
<dbReference type="EMBL" id="BMAW01116638">
    <property type="protein sequence ID" value="GFT71447.1"/>
    <property type="molecule type" value="Genomic_DNA"/>
</dbReference>
<name>A0A8X6U3L5_NEPPI</name>